<dbReference type="GO" id="GO:0005992">
    <property type="term" value="P:trehalose biosynthetic process"/>
    <property type="evidence" value="ECO:0007669"/>
    <property type="project" value="TreeGrafter"/>
</dbReference>
<organism evidence="2 3">
    <name type="scientific">Planctomicrobium piriforme</name>
    <dbReference type="NCBI Taxonomy" id="1576369"/>
    <lineage>
        <taxon>Bacteria</taxon>
        <taxon>Pseudomonadati</taxon>
        <taxon>Planctomycetota</taxon>
        <taxon>Planctomycetia</taxon>
        <taxon>Planctomycetales</taxon>
        <taxon>Planctomycetaceae</taxon>
        <taxon>Planctomicrobium</taxon>
    </lineage>
</organism>
<dbReference type="InterPro" id="IPR013797">
    <property type="entry name" value="Maltooligo_trehalose_synth_4"/>
</dbReference>
<evidence type="ECO:0000259" key="1">
    <source>
        <dbReference type="SMART" id="SM00642"/>
    </source>
</evidence>
<dbReference type="InterPro" id="IPR012767">
    <property type="entry name" value="Trehalose_TreY"/>
</dbReference>
<protein>
    <submittedName>
        <fullName evidence="2">(1-&gt;4)-alpha-D-glucan 1-alpha-D-glucosylmutase</fullName>
    </submittedName>
</protein>
<keyword evidence="3" id="KW-1185">Reference proteome</keyword>
<dbReference type="RefSeq" id="WP_092049359.1">
    <property type="nucleotide sequence ID" value="NZ_FOQD01000006.1"/>
</dbReference>
<dbReference type="CDD" id="cd11336">
    <property type="entry name" value="AmyAc_MTSase"/>
    <property type="match status" value="1"/>
</dbReference>
<dbReference type="NCBIfam" id="TIGR02401">
    <property type="entry name" value="trehalose_TreY"/>
    <property type="match status" value="1"/>
</dbReference>
<dbReference type="PANTHER" id="PTHR10357">
    <property type="entry name" value="ALPHA-AMYLASE FAMILY MEMBER"/>
    <property type="match status" value="1"/>
</dbReference>
<dbReference type="Gene3D" id="3.20.20.80">
    <property type="entry name" value="Glycosidases"/>
    <property type="match status" value="2"/>
</dbReference>
<dbReference type="InterPro" id="IPR006047">
    <property type="entry name" value="GH13_cat_dom"/>
</dbReference>
<dbReference type="SMART" id="SM00642">
    <property type="entry name" value="Aamy"/>
    <property type="match status" value="1"/>
</dbReference>
<dbReference type="Proteomes" id="UP000199518">
    <property type="component" value="Unassembled WGS sequence"/>
</dbReference>
<dbReference type="EMBL" id="FOQD01000006">
    <property type="protein sequence ID" value="SFI14560.1"/>
    <property type="molecule type" value="Genomic_DNA"/>
</dbReference>
<dbReference type="OrthoDB" id="9805159at2"/>
<dbReference type="Pfam" id="PF00128">
    <property type="entry name" value="Alpha-amylase"/>
    <property type="match status" value="1"/>
</dbReference>
<proteinExistence type="predicted"/>
<gene>
    <name evidence="2" type="ORF">SAMN05421753_10624</name>
</gene>
<dbReference type="GO" id="GO:0047470">
    <property type="term" value="F:(1,4)-alpha-D-glucan 1-alpha-D-glucosylmutase activity"/>
    <property type="evidence" value="ECO:0007669"/>
    <property type="project" value="TreeGrafter"/>
</dbReference>
<accession>A0A1I3FTJ7</accession>
<evidence type="ECO:0000313" key="2">
    <source>
        <dbReference type="EMBL" id="SFI14560.1"/>
    </source>
</evidence>
<dbReference type="Gene3D" id="3.30.1590.10">
    <property type="entry name" value="Maltooligosyl trehalose synthase, domain 2"/>
    <property type="match status" value="1"/>
</dbReference>
<dbReference type="SUPFAM" id="SSF51445">
    <property type="entry name" value="(Trans)glycosidases"/>
    <property type="match status" value="1"/>
</dbReference>
<dbReference type="PANTHER" id="PTHR10357:SF216">
    <property type="entry name" value="MALTOOLIGOSYL TREHALOSE SYNTHASE-RELATED"/>
    <property type="match status" value="1"/>
</dbReference>
<sequence length="1051" mass="118537">MIETASVIENEPTSTGLIDELVVRVTEEVKRRRTTPRVTYRLEFHKEHFGFRDAAAIVPYLAQLGISHVYASPYFKVHSEASHGYAVVDPTQLNPDLGTQHDYDAFVAALHAHGMGQILDIVPNHMAAAPGENAWWTDVLENGQSSPSANYFDVEWNPVEQGLHNRILLPFLGQQFGQVLEAGELKVEYRDGRFVLCYYNRCLPLDPGSVAGLVSRGVEEFRASQPPEEDLLELESILTAIQHLPARTATEAALVRERAREKQVIQDRLKRLTDRSPAVLEHIQKNLTAINGQAGDPSSFNELETLLDQQVYRLAHWKAASDEVNYRRFFDVNELIAICTEEPDVFAATHRLIFDLLVSGQINGLRIDHVDGLYDPRQYLWRLQWGYLQALGKANWDRLPEDESNPAWEEVEAAYFDAIWPALGLDCAESIRQIIDPHSDLAIELPAPQIEDVTQLPLYVVVEKILGPEEPLPPDWPIAGTSGYDFMNLVNGLFVNPEGFAKLRRNYERFTGESGNFQQIVQTSKQLVLDVSMSSELALLGQRLKRIAMRQRHSRDFTLNTLLAALRDIIVCFPVYRTYSGPGGVSPRDRTVLDRAIRGARRMNPVMDGAVFAFIRQILLWEADLPTDPAELHEREQFVGRFQQVTSPVMAKGVEDTAFYRFLPLISVNEVGSHPPVAANSIEDFHRENEKQATRYPFALLGTSTHDTKRSEDVRSRLHILSEIPDVWRTTLSRWARWNRRYHRDLQGDSAPSKNDEQLFYQTLIGMWPASPPTEEQHEQLVARLQQYMEKAIHEAKQHTSWISPEPEYEAAVRDFITGVMQPGEKNRFLAEVVTFVNQLATPGALTSASQALLKVTSPGVPDIYQGQETWDFSLVDPDNRRPVDYASRGELLRELEARLSSGPDAQLTLARELAAAPLDPRFKLFVTWQALQVREQHPELWSEGRYVPIPVDGPAAAKVCAFAWIAQDEKSATALIVVPRFWGSLLQQKSESALAPDIWGDTRLSTGELPQGELVNQFTGVRIPLTGQPLELSELLADFPLGLFVTSLSK</sequence>
<dbReference type="Gene3D" id="1.10.10.470">
    <property type="entry name" value="Maltooligosyl trehalose synthase, domain 4"/>
    <property type="match status" value="1"/>
</dbReference>
<dbReference type="InterPro" id="IPR017853">
    <property type="entry name" value="GH"/>
</dbReference>
<feature type="domain" description="Glycosyl hydrolase family 13 catalytic" evidence="1">
    <location>
        <begin position="44"/>
        <end position="550"/>
    </location>
</feature>
<dbReference type="GO" id="GO:0030980">
    <property type="term" value="P:alpha-glucan catabolic process"/>
    <property type="evidence" value="ECO:0007669"/>
    <property type="project" value="TreeGrafter"/>
</dbReference>
<evidence type="ECO:0000313" key="3">
    <source>
        <dbReference type="Proteomes" id="UP000199518"/>
    </source>
</evidence>
<dbReference type="Gene3D" id="1.10.150.200">
    <property type="entry name" value="Maltooligosyl trehalose synthase, domain 3"/>
    <property type="match status" value="1"/>
</dbReference>
<reference evidence="3" key="1">
    <citation type="submission" date="2016-10" db="EMBL/GenBank/DDBJ databases">
        <authorList>
            <person name="Varghese N."/>
            <person name="Submissions S."/>
        </authorList>
    </citation>
    <scope>NUCLEOTIDE SEQUENCE [LARGE SCALE GENOMIC DNA]</scope>
    <source>
        <strain evidence="3">DSM 26348</strain>
    </source>
</reference>
<name>A0A1I3FTJ7_9PLAN</name>
<dbReference type="AlphaFoldDB" id="A0A1I3FTJ7"/>
<dbReference type="STRING" id="1576369.SAMN05421753_10624"/>